<keyword evidence="2" id="KW-0067">ATP-binding</keyword>
<proteinExistence type="predicted"/>
<dbReference type="InterPro" id="IPR000719">
    <property type="entry name" value="Prot_kinase_dom"/>
</dbReference>
<dbReference type="EMBL" id="KL198072">
    <property type="protein sequence ID" value="KDQ10024.1"/>
    <property type="molecule type" value="Genomic_DNA"/>
</dbReference>
<organism evidence="4 5">
    <name type="scientific">Botryobasidium botryosum (strain FD-172 SS1)</name>
    <dbReference type="NCBI Taxonomy" id="930990"/>
    <lineage>
        <taxon>Eukaryota</taxon>
        <taxon>Fungi</taxon>
        <taxon>Dikarya</taxon>
        <taxon>Basidiomycota</taxon>
        <taxon>Agaricomycotina</taxon>
        <taxon>Agaricomycetes</taxon>
        <taxon>Cantharellales</taxon>
        <taxon>Botryobasidiaceae</taxon>
        <taxon>Botryobasidium</taxon>
    </lineage>
</organism>
<keyword evidence="5" id="KW-1185">Reference proteome</keyword>
<gene>
    <name evidence="4" type="ORF">BOTBODRAFT_96647</name>
</gene>
<evidence type="ECO:0000256" key="1">
    <source>
        <dbReference type="ARBA" id="ARBA00022741"/>
    </source>
</evidence>
<feature type="non-terminal residue" evidence="4">
    <location>
        <position position="279"/>
    </location>
</feature>
<dbReference type="InterPro" id="IPR008266">
    <property type="entry name" value="Tyr_kinase_AS"/>
</dbReference>
<evidence type="ECO:0000259" key="3">
    <source>
        <dbReference type="PROSITE" id="PS50011"/>
    </source>
</evidence>
<sequence>LFKLYSITGFYPADPPLDSCEVRVLDPKPCARGSFAQCWKGLFLDERVVAMKRPHSYVPSDVMKRRVERELRVWRGLDHPNILRFIGLHVDESSMCLVSPWMENGHAWDYVQKNPHKNHVRLLLQVAEGLKYLHEQGIVHGDLRGDNILISREGVACIGDFGLSRKLAEAESENSSSWHKAGNYRYMAPELLKAEMFEEAQRTMQTDIFAFGRVAYQLLAMKKPYAEISNDVSIPGVVLKGVIPTRVDDDGTTLRGLDKGMWDLMRNCWRKRPEARPNA</sequence>
<dbReference type="OrthoDB" id="4062651at2759"/>
<protein>
    <recommendedName>
        <fullName evidence="3">Protein kinase domain-containing protein</fullName>
    </recommendedName>
</protein>
<name>A0A067M385_BOTB1</name>
<feature type="domain" description="Protein kinase" evidence="3">
    <location>
        <begin position="24"/>
        <end position="279"/>
    </location>
</feature>
<dbReference type="InterPro" id="IPR051681">
    <property type="entry name" value="Ser/Thr_Kinases-Pseudokinases"/>
</dbReference>
<dbReference type="PROSITE" id="PS00109">
    <property type="entry name" value="PROTEIN_KINASE_TYR"/>
    <property type="match status" value="1"/>
</dbReference>
<dbReference type="Proteomes" id="UP000027195">
    <property type="component" value="Unassembled WGS sequence"/>
</dbReference>
<dbReference type="GO" id="GO:0005524">
    <property type="term" value="F:ATP binding"/>
    <property type="evidence" value="ECO:0007669"/>
    <property type="project" value="UniProtKB-KW"/>
</dbReference>
<dbReference type="Pfam" id="PF00069">
    <property type="entry name" value="Pkinase"/>
    <property type="match status" value="1"/>
</dbReference>
<dbReference type="InParanoid" id="A0A067M385"/>
<evidence type="ECO:0000313" key="5">
    <source>
        <dbReference type="Proteomes" id="UP000027195"/>
    </source>
</evidence>
<dbReference type="PANTHER" id="PTHR44329">
    <property type="entry name" value="SERINE/THREONINE-PROTEIN KINASE TNNI3K-RELATED"/>
    <property type="match status" value="1"/>
</dbReference>
<evidence type="ECO:0000256" key="2">
    <source>
        <dbReference type="ARBA" id="ARBA00022840"/>
    </source>
</evidence>
<dbReference type="GO" id="GO:0004674">
    <property type="term" value="F:protein serine/threonine kinase activity"/>
    <property type="evidence" value="ECO:0007669"/>
    <property type="project" value="TreeGrafter"/>
</dbReference>
<accession>A0A067M385</accession>
<dbReference type="HOGENOM" id="CLU_000288_7_18_1"/>
<evidence type="ECO:0000313" key="4">
    <source>
        <dbReference type="EMBL" id="KDQ10024.1"/>
    </source>
</evidence>
<dbReference type="PROSITE" id="PS50011">
    <property type="entry name" value="PROTEIN_KINASE_DOM"/>
    <property type="match status" value="1"/>
</dbReference>
<feature type="non-terminal residue" evidence="4">
    <location>
        <position position="1"/>
    </location>
</feature>
<keyword evidence="1" id="KW-0547">Nucleotide-binding</keyword>
<dbReference type="InterPro" id="IPR011009">
    <property type="entry name" value="Kinase-like_dom_sf"/>
</dbReference>
<dbReference type="STRING" id="930990.A0A067M385"/>
<dbReference type="SUPFAM" id="SSF56112">
    <property type="entry name" value="Protein kinase-like (PK-like)"/>
    <property type="match status" value="1"/>
</dbReference>
<dbReference type="AlphaFoldDB" id="A0A067M385"/>
<dbReference type="Gene3D" id="1.10.510.10">
    <property type="entry name" value="Transferase(Phosphotransferase) domain 1"/>
    <property type="match status" value="1"/>
</dbReference>
<reference evidence="5" key="1">
    <citation type="journal article" date="2014" name="Proc. Natl. Acad. Sci. U.S.A.">
        <title>Extensive sampling of basidiomycete genomes demonstrates inadequacy of the white-rot/brown-rot paradigm for wood decay fungi.</title>
        <authorList>
            <person name="Riley R."/>
            <person name="Salamov A.A."/>
            <person name="Brown D.W."/>
            <person name="Nagy L.G."/>
            <person name="Floudas D."/>
            <person name="Held B.W."/>
            <person name="Levasseur A."/>
            <person name="Lombard V."/>
            <person name="Morin E."/>
            <person name="Otillar R."/>
            <person name="Lindquist E.A."/>
            <person name="Sun H."/>
            <person name="LaButti K.M."/>
            <person name="Schmutz J."/>
            <person name="Jabbour D."/>
            <person name="Luo H."/>
            <person name="Baker S.E."/>
            <person name="Pisabarro A.G."/>
            <person name="Walton J.D."/>
            <person name="Blanchette R.A."/>
            <person name="Henrissat B."/>
            <person name="Martin F."/>
            <person name="Cullen D."/>
            <person name="Hibbett D.S."/>
            <person name="Grigoriev I.V."/>
        </authorList>
    </citation>
    <scope>NUCLEOTIDE SEQUENCE [LARGE SCALE GENOMIC DNA]</scope>
    <source>
        <strain evidence="5">FD-172 SS1</strain>
    </source>
</reference>
<dbReference type="PANTHER" id="PTHR44329:SF298">
    <property type="entry name" value="MIXED LINEAGE KINASE DOMAIN-LIKE PROTEIN"/>
    <property type="match status" value="1"/>
</dbReference>